<evidence type="ECO:0000256" key="2">
    <source>
        <dbReference type="SAM" id="Phobius"/>
    </source>
</evidence>
<evidence type="ECO:0000313" key="4">
    <source>
        <dbReference type="Proteomes" id="UP000037288"/>
    </source>
</evidence>
<proteinExistence type="predicted"/>
<keyword evidence="2" id="KW-0812">Transmembrane</keyword>
<keyword evidence="2" id="KW-1133">Transmembrane helix</keyword>
<name>A0A0K9XAU5_9ACTN</name>
<keyword evidence="2" id="KW-0472">Membrane</keyword>
<evidence type="ECO:0000256" key="1">
    <source>
        <dbReference type="SAM" id="MobiDB-lite"/>
    </source>
</evidence>
<dbReference type="EMBL" id="LFXA01000017">
    <property type="protein sequence ID" value="KNB50328.1"/>
    <property type="molecule type" value="Genomic_DNA"/>
</dbReference>
<dbReference type="Proteomes" id="UP000037288">
    <property type="component" value="Unassembled WGS sequence"/>
</dbReference>
<gene>
    <name evidence="3" type="ORF">AC230_24745</name>
</gene>
<protein>
    <submittedName>
        <fullName evidence="3">Uncharacterized protein</fullName>
    </submittedName>
</protein>
<dbReference type="AlphaFoldDB" id="A0A0K9XAU5"/>
<evidence type="ECO:0000313" key="3">
    <source>
        <dbReference type="EMBL" id="KNB50328.1"/>
    </source>
</evidence>
<feature type="transmembrane region" description="Helical" evidence="2">
    <location>
        <begin position="80"/>
        <end position="102"/>
    </location>
</feature>
<dbReference type="PATRIC" id="fig|1678637.3.peg.5285"/>
<dbReference type="STRING" id="1678637.AC230_24745"/>
<feature type="region of interest" description="Disordered" evidence="1">
    <location>
        <begin position="27"/>
        <end position="46"/>
    </location>
</feature>
<sequence>MALLLGAALLGVYAWGLINVLGVKMDSADGGTDSTPPRPCRPGHRHEVENVTGYSITYLPLRVECQREEGPSYSIAVPEYVNPALLGLSVLTLGSATASLYLPRTRPEERYVPL</sequence>
<organism evidence="3 4">
    <name type="scientific">Streptomyces caatingaensis</name>
    <dbReference type="NCBI Taxonomy" id="1678637"/>
    <lineage>
        <taxon>Bacteria</taxon>
        <taxon>Bacillati</taxon>
        <taxon>Actinomycetota</taxon>
        <taxon>Actinomycetes</taxon>
        <taxon>Kitasatosporales</taxon>
        <taxon>Streptomycetaceae</taxon>
        <taxon>Streptomyces</taxon>
    </lineage>
</organism>
<reference evidence="4" key="1">
    <citation type="submission" date="2015-07" db="EMBL/GenBank/DDBJ databases">
        <title>Draft genome sequence of Streptomyces sp. CMAA 1322, a bacterium isolated from Caatinga biome, from dry forest semiarid of Brazil.</title>
        <authorList>
            <person name="Santos S.N."/>
            <person name="Gacesa R."/>
            <person name="Taketani R.G."/>
            <person name="Long P.F."/>
            <person name="Melo I.S."/>
        </authorList>
    </citation>
    <scope>NUCLEOTIDE SEQUENCE [LARGE SCALE GENOMIC DNA]</scope>
    <source>
        <strain evidence="4">CMAA 1322</strain>
    </source>
</reference>
<comment type="caution">
    <text evidence="3">The sequence shown here is derived from an EMBL/GenBank/DDBJ whole genome shotgun (WGS) entry which is preliminary data.</text>
</comment>
<keyword evidence="4" id="KW-1185">Reference proteome</keyword>
<accession>A0A0K9XAU5</accession>